<sequence length="163" mass="16663">MNAPSIPTGTREALGRARDQAGAALSSSLSSLGGTVEELAHEVAGKVEENLPVLAERAGRLAGQAEAVAGAAAATALEKLDEGVLTARRELAARIDPGTPSPRRWWWIGAGLLLTALSIAGWLVLSRRPQPVEQVTEPPATNPPGSVDLDAGSPAAAARNGHS</sequence>
<evidence type="ECO:0000256" key="1">
    <source>
        <dbReference type="SAM" id="MobiDB-lite"/>
    </source>
</evidence>
<evidence type="ECO:0000313" key="3">
    <source>
        <dbReference type="EMBL" id="GLL09017.1"/>
    </source>
</evidence>
<dbReference type="EMBL" id="BSFQ01000001">
    <property type="protein sequence ID" value="GLL09017.1"/>
    <property type="molecule type" value="Genomic_DNA"/>
</dbReference>
<accession>A0A9W6KVT8</accession>
<evidence type="ECO:0008006" key="5">
    <source>
        <dbReference type="Google" id="ProtNLM"/>
    </source>
</evidence>
<dbReference type="AlphaFoldDB" id="A0A9W6KVT8"/>
<reference evidence="3" key="1">
    <citation type="journal article" date="2014" name="Int. J. Syst. Evol. Microbiol.">
        <title>Complete genome sequence of Corynebacterium casei LMG S-19264T (=DSM 44701T), isolated from a smear-ripened cheese.</title>
        <authorList>
            <consortium name="US DOE Joint Genome Institute (JGI-PGF)"/>
            <person name="Walter F."/>
            <person name="Albersmeier A."/>
            <person name="Kalinowski J."/>
            <person name="Ruckert C."/>
        </authorList>
    </citation>
    <scope>NUCLEOTIDE SEQUENCE</scope>
    <source>
        <strain evidence="3">VKM Ac-1069</strain>
    </source>
</reference>
<keyword evidence="2" id="KW-1133">Transmembrane helix</keyword>
<keyword evidence="4" id="KW-1185">Reference proteome</keyword>
<gene>
    <name evidence="3" type="ORF">GCM10017577_01570</name>
</gene>
<dbReference type="RefSeq" id="WP_037042157.1">
    <property type="nucleotide sequence ID" value="NZ_BAAAUZ010000015.1"/>
</dbReference>
<organism evidence="3 4">
    <name type="scientific">Pseudonocardia halophobica</name>
    <dbReference type="NCBI Taxonomy" id="29401"/>
    <lineage>
        <taxon>Bacteria</taxon>
        <taxon>Bacillati</taxon>
        <taxon>Actinomycetota</taxon>
        <taxon>Actinomycetes</taxon>
        <taxon>Pseudonocardiales</taxon>
        <taxon>Pseudonocardiaceae</taxon>
        <taxon>Pseudonocardia</taxon>
    </lineage>
</organism>
<evidence type="ECO:0000313" key="4">
    <source>
        <dbReference type="Proteomes" id="UP001143463"/>
    </source>
</evidence>
<protein>
    <recommendedName>
        <fullName evidence="5">DUF3618 domain-containing protein</fullName>
    </recommendedName>
</protein>
<name>A0A9W6KVT8_9PSEU</name>
<comment type="caution">
    <text evidence="3">The sequence shown here is derived from an EMBL/GenBank/DDBJ whole genome shotgun (WGS) entry which is preliminary data.</text>
</comment>
<reference evidence="3" key="2">
    <citation type="submission" date="2023-01" db="EMBL/GenBank/DDBJ databases">
        <authorList>
            <person name="Sun Q."/>
            <person name="Evtushenko L."/>
        </authorList>
    </citation>
    <scope>NUCLEOTIDE SEQUENCE</scope>
    <source>
        <strain evidence="3">VKM Ac-1069</strain>
    </source>
</reference>
<proteinExistence type="predicted"/>
<feature type="region of interest" description="Disordered" evidence="1">
    <location>
        <begin position="132"/>
        <end position="163"/>
    </location>
</feature>
<dbReference type="Proteomes" id="UP001143463">
    <property type="component" value="Unassembled WGS sequence"/>
</dbReference>
<feature type="transmembrane region" description="Helical" evidence="2">
    <location>
        <begin position="105"/>
        <end position="125"/>
    </location>
</feature>
<evidence type="ECO:0000256" key="2">
    <source>
        <dbReference type="SAM" id="Phobius"/>
    </source>
</evidence>
<keyword evidence="2" id="KW-0812">Transmembrane</keyword>
<keyword evidence="2" id="KW-0472">Membrane</keyword>